<gene>
    <name evidence="2" type="ORF">SAMN05660733_03050</name>
</gene>
<evidence type="ECO:0000313" key="2">
    <source>
        <dbReference type="EMBL" id="SMC96807.1"/>
    </source>
</evidence>
<organism evidence="2 3">
    <name type="scientific">Lentzea albidocapillata</name>
    <dbReference type="NCBI Taxonomy" id="40571"/>
    <lineage>
        <taxon>Bacteria</taxon>
        <taxon>Bacillati</taxon>
        <taxon>Actinomycetota</taxon>
        <taxon>Actinomycetes</taxon>
        <taxon>Pseudonocardiales</taxon>
        <taxon>Pseudonocardiaceae</taxon>
        <taxon>Lentzea</taxon>
    </lineage>
</organism>
<dbReference type="EMBL" id="FWYC01000007">
    <property type="protein sequence ID" value="SMC96807.1"/>
    <property type="molecule type" value="Genomic_DNA"/>
</dbReference>
<protein>
    <submittedName>
        <fullName evidence="2">PEP-CTERM protein-sorting domain-containing protein</fullName>
    </submittedName>
</protein>
<keyword evidence="3" id="KW-1185">Reference proteome</keyword>
<accession>A0A1W2DH69</accession>
<dbReference type="InterPro" id="IPR021401">
    <property type="entry name" value="DUF3040"/>
</dbReference>
<keyword evidence="1" id="KW-0472">Membrane</keyword>
<proteinExistence type="predicted"/>
<evidence type="ECO:0000256" key="1">
    <source>
        <dbReference type="SAM" id="Phobius"/>
    </source>
</evidence>
<sequence length="92" mass="10538">MLSDREREALYEIERRFWDEDPILALSLDAAERRLARDRRRYVYATTAAVAAPLGLFMLAVGLPSAALVFAAVAGWAWVARRRRIDQGRRHP</sequence>
<dbReference type="AlphaFoldDB" id="A0A1W2DH69"/>
<reference evidence="3" key="1">
    <citation type="submission" date="2017-04" db="EMBL/GenBank/DDBJ databases">
        <authorList>
            <person name="Varghese N."/>
            <person name="Submissions S."/>
        </authorList>
    </citation>
    <scope>NUCLEOTIDE SEQUENCE [LARGE SCALE GENOMIC DNA]</scope>
    <source>
        <strain evidence="3">DSM 44073</strain>
    </source>
</reference>
<dbReference type="Pfam" id="PF11239">
    <property type="entry name" value="DUF3040"/>
    <property type="match status" value="1"/>
</dbReference>
<feature type="transmembrane region" description="Helical" evidence="1">
    <location>
        <begin position="65"/>
        <end position="81"/>
    </location>
</feature>
<evidence type="ECO:0000313" key="3">
    <source>
        <dbReference type="Proteomes" id="UP000192840"/>
    </source>
</evidence>
<name>A0A1W2DH69_9PSEU</name>
<dbReference type="Proteomes" id="UP000192840">
    <property type="component" value="Unassembled WGS sequence"/>
</dbReference>
<keyword evidence="1" id="KW-1133">Transmembrane helix</keyword>
<keyword evidence="1" id="KW-0812">Transmembrane</keyword>
<feature type="transmembrane region" description="Helical" evidence="1">
    <location>
        <begin position="42"/>
        <end position="59"/>
    </location>
</feature>
<dbReference type="RefSeq" id="WP_030477297.1">
    <property type="nucleotide sequence ID" value="NZ_FWYC01000007.1"/>
</dbReference>